<comment type="caution">
    <text evidence="3">The sequence shown here is derived from an EMBL/GenBank/DDBJ whole genome shotgun (WGS) entry which is preliminary data.</text>
</comment>
<dbReference type="PROSITE" id="PS50812">
    <property type="entry name" value="PWWP"/>
    <property type="match status" value="1"/>
</dbReference>
<evidence type="ECO:0000256" key="1">
    <source>
        <dbReference type="SAM" id="MobiDB-lite"/>
    </source>
</evidence>
<accession>A0A0B1P118</accession>
<evidence type="ECO:0000259" key="2">
    <source>
        <dbReference type="PROSITE" id="PS50812"/>
    </source>
</evidence>
<reference evidence="3 4" key="1">
    <citation type="journal article" date="2014" name="BMC Genomics">
        <title>Adaptive genomic structural variation in the grape powdery mildew pathogen, Erysiphe necator.</title>
        <authorList>
            <person name="Jones L."/>
            <person name="Riaz S."/>
            <person name="Morales-Cruz A."/>
            <person name="Amrine K.C."/>
            <person name="McGuire B."/>
            <person name="Gubler W.D."/>
            <person name="Walker M.A."/>
            <person name="Cantu D."/>
        </authorList>
    </citation>
    <scope>NUCLEOTIDE SEQUENCE [LARGE SCALE GENOMIC DNA]</scope>
    <source>
        <strain evidence="4">c</strain>
    </source>
</reference>
<dbReference type="AlphaFoldDB" id="A0A0B1P118"/>
<sequence length="604" mass="68294">MSEETEMISSDDSDTKELSSSKPKKSSGNGSGQEGSENFTPNSDVDQNEKIKVAIDAPDKTLDQVDESDNQLELQDSENYEHLSSVPKNSKTESLIDVLDQDLSVKKADLKSTNINSCSDIKSKARRRSSGVPEHRTKKINKKASKAKLTHIDAKPGDYFYVRLKGYPLWPAIVCDEEMLPKSLLKTRPVTAARADGSYREDFMDGAPKAKDRSFPVLYLYTNEFGWIPNYDLLEIDFDEITNTTGSMRKDLATARQLAAEKHDLDYFKQILKSFMEETENERLENEKAEEEKLMPKDKKDSTDRKKTARKPKKSKVVIPKDEDSSMLDRNTKPDSEDPDSNYLAVCVKRSANEPLEGPPKKRTTIKLTTKAKPEAEAPKHSKVSDSKKNKLEKPEKVAKVKKIKVSLAPSITASTPNLTLEPELSIEEKRLKREKEILFLRHKLQKGLLAKDQEVKIEDMKSMSEFIEKLEAYNDLEATVIRQTKINKVLKAILKIPKIPLENEYKFKPRSQNLLDQWNKLQIVDSGISASSHTNGVNLEVKAKPEEDDCLKTEPKDVIENENEAKKVTESSINAKIQVVDDAIDLIPDESKKVSTKHKNSET</sequence>
<evidence type="ECO:0000313" key="4">
    <source>
        <dbReference type="Proteomes" id="UP000030854"/>
    </source>
</evidence>
<dbReference type="HOGENOM" id="CLU_019479_0_0_1"/>
<evidence type="ECO:0000313" key="3">
    <source>
        <dbReference type="EMBL" id="KHJ30990.1"/>
    </source>
</evidence>
<proteinExistence type="predicted"/>
<feature type="compositionally biased region" description="Basic residues" evidence="1">
    <location>
        <begin position="307"/>
        <end position="316"/>
    </location>
</feature>
<protein>
    <submittedName>
        <fullName evidence="3">Putative pwwp domain-containing protein</fullName>
    </submittedName>
</protein>
<feature type="domain" description="PWWP" evidence="2">
    <location>
        <begin position="156"/>
        <end position="229"/>
    </location>
</feature>
<dbReference type="SMART" id="SM00293">
    <property type="entry name" value="PWWP"/>
    <property type="match status" value="1"/>
</dbReference>
<feature type="compositionally biased region" description="Basic and acidic residues" evidence="1">
    <location>
        <begin position="47"/>
        <end position="63"/>
    </location>
</feature>
<dbReference type="InterPro" id="IPR000313">
    <property type="entry name" value="PWWP_dom"/>
</dbReference>
<feature type="region of interest" description="Disordered" evidence="1">
    <location>
        <begin position="280"/>
        <end position="396"/>
    </location>
</feature>
<dbReference type="STRING" id="52586.A0A0B1P118"/>
<feature type="compositionally biased region" description="Basic residues" evidence="1">
    <location>
        <begin position="136"/>
        <end position="146"/>
    </location>
</feature>
<feature type="compositionally biased region" description="Basic and acidic residues" evidence="1">
    <location>
        <begin position="281"/>
        <end position="306"/>
    </location>
</feature>
<feature type="compositionally biased region" description="Acidic residues" evidence="1">
    <location>
        <begin position="64"/>
        <end position="78"/>
    </location>
</feature>
<feature type="region of interest" description="Disordered" evidence="1">
    <location>
        <begin position="119"/>
        <end position="146"/>
    </location>
</feature>
<feature type="compositionally biased region" description="Basic and acidic residues" evidence="1">
    <location>
        <begin position="372"/>
        <end position="396"/>
    </location>
</feature>
<gene>
    <name evidence="3" type="ORF">EV44_g6141</name>
</gene>
<dbReference type="OMA" id="WPVIVCD"/>
<keyword evidence="4" id="KW-1185">Reference proteome</keyword>
<organism evidence="3 4">
    <name type="scientific">Uncinula necator</name>
    <name type="common">Grape powdery mildew</name>
    <dbReference type="NCBI Taxonomy" id="52586"/>
    <lineage>
        <taxon>Eukaryota</taxon>
        <taxon>Fungi</taxon>
        <taxon>Dikarya</taxon>
        <taxon>Ascomycota</taxon>
        <taxon>Pezizomycotina</taxon>
        <taxon>Leotiomycetes</taxon>
        <taxon>Erysiphales</taxon>
        <taxon>Erysiphaceae</taxon>
        <taxon>Erysiphe</taxon>
    </lineage>
</organism>
<name>A0A0B1P118_UNCNE</name>
<dbReference type="Gene3D" id="2.30.30.140">
    <property type="match status" value="1"/>
</dbReference>
<feature type="compositionally biased region" description="Acidic residues" evidence="1">
    <location>
        <begin position="1"/>
        <end position="12"/>
    </location>
</feature>
<dbReference type="SUPFAM" id="SSF63748">
    <property type="entry name" value="Tudor/PWWP/MBT"/>
    <property type="match status" value="1"/>
</dbReference>
<dbReference type="EMBL" id="JNVN01003368">
    <property type="protein sequence ID" value="KHJ30990.1"/>
    <property type="molecule type" value="Genomic_DNA"/>
</dbReference>
<dbReference type="Pfam" id="PF00855">
    <property type="entry name" value="PWWP"/>
    <property type="match status" value="1"/>
</dbReference>
<feature type="region of interest" description="Disordered" evidence="1">
    <location>
        <begin position="1"/>
        <end position="90"/>
    </location>
</feature>
<dbReference type="Proteomes" id="UP000030854">
    <property type="component" value="Unassembled WGS sequence"/>
</dbReference>